<dbReference type="Gramene" id="Os03t0841850-00">
    <property type="protein sequence ID" value="Os03t0841850-00"/>
    <property type="gene ID" value="Os03g0841850"/>
</dbReference>
<dbReference type="InParanoid" id="A0A0P0W5F6"/>
<reference evidence="1 2" key="2">
    <citation type="journal article" date="2013" name="Plant Cell Physiol.">
        <title>Rice Annotation Project Database (RAP-DB): an integrative and interactive database for rice genomics.</title>
        <authorList>
            <person name="Sakai H."/>
            <person name="Lee S.S."/>
            <person name="Tanaka T."/>
            <person name="Numa H."/>
            <person name="Kim J."/>
            <person name="Kawahara Y."/>
            <person name="Wakimoto H."/>
            <person name="Yang C.C."/>
            <person name="Iwamoto M."/>
            <person name="Abe T."/>
            <person name="Yamada Y."/>
            <person name="Muto A."/>
            <person name="Inokuchi H."/>
            <person name="Ikemura T."/>
            <person name="Matsumoto T."/>
            <person name="Sasaki T."/>
            <person name="Itoh T."/>
        </authorList>
    </citation>
    <scope>NUCLEOTIDE SEQUENCE [LARGE SCALE GENOMIC DNA]</scope>
    <source>
        <strain evidence="2">cv. Nipponbare</strain>
    </source>
</reference>
<sequence>MSLNLREFELRVVRIHALDLFPCWSTQNLQGAMTKHQNIVCMNETCPSRSSAMTQPVDHKSMAVVYSVAPNMSSGAL</sequence>
<protein>
    <submittedName>
        <fullName evidence="1">Os03g0841850 protein</fullName>
    </submittedName>
</protein>
<accession>A0A0P0W5F6</accession>
<dbReference type="AlphaFoldDB" id="A0A0P0W5F6"/>
<dbReference type="PaxDb" id="39947-A0A0P0W5F6"/>
<keyword evidence="2" id="KW-1185">Reference proteome</keyword>
<organism evidence="1 2">
    <name type="scientific">Oryza sativa subsp. japonica</name>
    <name type="common">Rice</name>
    <dbReference type="NCBI Taxonomy" id="39947"/>
    <lineage>
        <taxon>Eukaryota</taxon>
        <taxon>Viridiplantae</taxon>
        <taxon>Streptophyta</taxon>
        <taxon>Embryophyta</taxon>
        <taxon>Tracheophyta</taxon>
        <taxon>Spermatophyta</taxon>
        <taxon>Magnoliopsida</taxon>
        <taxon>Liliopsida</taxon>
        <taxon>Poales</taxon>
        <taxon>Poaceae</taxon>
        <taxon>BOP clade</taxon>
        <taxon>Oryzoideae</taxon>
        <taxon>Oryzeae</taxon>
        <taxon>Oryzinae</taxon>
        <taxon>Oryza</taxon>
        <taxon>Oryza sativa</taxon>
    </lineage>
</organism>
<name>A0A0P0W5F6_ORYSJ</name>
<reference evidence="2" key="1">
    <citation type="journal article" date="2005" name="Nature">
        <title>The map-based sequence of the rice genome.</title>
        <authorList>
            <consortium name="International rice genome sequencing project (IRGSP)"/>
            <person name="Matsumoto T."/>
            <person name="Wu J."/>
            <person name="Kanamori H."/>
            <person name="Katayose Y."/>
            <person name="Fujisawa M."/>
            <person name="Namiki N."/>
            <person name="Mizuno H."/>
            <person name="Yamamoto K."/>
            <person name="Antonio B.A."/>
            <person name="Baba T."/>
            <person name="Sakata K."/>
            <person name="Nagamura Y."/>
            <person name="Aoki H."/>
            <person name="Arikawa K."/>
            <person name="Arita K."/>
            <person name="Bito T."/>
            <person name="Chiden Y."/>
            <person name="Fujitsuka N."/>
            <person name="Fukunaka R."/>
            <person name="Hamada M."/>
            <person name="Harada C."/>
            <person name="Hayashi A."/>
            <person name="Hijishita S."/>
            <person name="Honda M."/>
            <person name="Hosokawa S."/>
            <person name="Ichikawa Y."/>
            <person name="Idonuma A."/>
            <person name="Iijima M."/>
            <person name="Ikeda M."/>
            <person name="Ikeno M."/>
            <person name="Ito K."/>
            <person name="Ito S."/>
            <person name="Ito T."/>
            <person name="Ito Y."/>
            <person name="Ito Y."/>
            <person name="Iwabuchi A."/>
            <person name="Kamiya K."/>
            <person name="Karasawa W."/>
            <person name="Kurita K."/>
            <person name="Katagiri S."/>
            <person name="Kikuta A."/>
            <person name="Kobayashi H."/>
            <person name="Kobayashi N."/>
            <person name="Machita K."/>
            <person name="Maehara T."/>
            <person name="Masukawa M."/>
            <person name="Mizubayashi T."/>
            <person name="Mukai Y."/>
            <person name="Nagasaki H."/>
            <person name="Nagata Y."/>
            <person name="Naito S."/>
            <person name="Nakashima M."/>
            <person name="Nakama Y."/>
            <person name="Nakamichi Y."/>
            <person name="Nakamura M."/>
            <person name="Meguro A."/>
            <person name="Negishi M."/>
            <person name="Ohta I."/>
            <person name="Ohta T."/>
            <person name="Okamoto M."/>
            <person name="Ono N."/>
            <person name="Saji S."/>
            <person name="Sakaguchi M."/>
            <person name="Sakai K."/>
            <person name="Shibata M."/>
            <person name="Shimokawa T."/>
            <person name="Song J."/>
            <person name="Takazaki Y."/>
            <person name="Terasawa K."/>
            <person name="Tsugane M."/>
            <person name="Tsuji K."/>
            <person name="Ueda S."/>
            <person name="Waki K."/>
            <person name="Yamagata H."/>
            <person name="Yamamoto M."/>
            <person name="Yamamoto S."/>
            <person name="Yamane H."/>
            <person name="Yoshiki S."/>
            <person name="Yoshihara R."/>
            <person name="Yukawa K."/>
            <person name="Zhong H."/>
            <person name="Yano M."/>
            <person name="Yuan Q."/>
            <person name="Ouyang S."/>
            <person name="Liu J."/>
            <person name="Jones K.M."/>
            <person name="Gansberger K."/>
            <person name="Moffat K."/>
            <person name="Hill J."/>
            <person name="Bera J."/>
            <person name="Fadrosh D."/>
            <person name="Jin S."/>
            <person name="Johri S."/>
            <person name="Kim M."/>
            <person name="Overton L."/>
            <person name="Reardon M."/>
            <person name="Tsitrin T."/>
            <person name="Vuong H."/>
            <person name="Weaver B."/>
            <person name="Ciecko A."/>
            <person name="Tallon L."/>
            <person name="Jackson J."/>
            <person name="Pai G."/>
            <person name="Aken S.V."/>
            <person name="Utterback T."/>
            <person name="Reidmuller S."/>
            <person name="Feldblyum T."/>
            <person name="Hsiao J."/>
            <person name="Zismann V."/>
            <person name="Iobst S."/>
            <person name="de Vazeille A.R."/>
            <person name="Buell C.R."/>
            <person name="Ying K."/>
            <person name="Li Y."/>
            <person name="Lu T."/>
            <person name="Huang Y."/>
            <person name="Zhao Q."/>
            <person name="Feng Q."/>
            <person name="Zhang L."/>
            <person name="Zhu J."/>
            <person name="Weng Q."/>
            <person name="Mu J."/>
            <person name="Lu Y."/>
            <person name="Fan D."/>
            <person name="Liu Y."/>
            <person name="Guan J."/>
            <person name="Zhang Y."/>
            <person name="Yu S."/>
            <person name="Liu X."/>
            <person name="Zhang Y."/>
            <person name="Hong G."/>
            <person name="Han B."/>
            <person name="Choisne N."/>
            <person name="Demange N."/>
            <person name="Orjeda G."/>
            <person name="Samain S."/>
            <person name="Cattolico L."/>
            <person name="Pelletier E."/>
            <person name="Couloux A."/>
            <person name="Segurens B."/>
            <person name="Wincker P."/>
            <person name="D'Hont A."/>
            <person name="Scarpelli C."/>
            <person name="Weissenbach J."/>
            <person name="Salanoubat M."/>
            <person name="Quetier F."/>
            <person name="Yu Y."/>
            <person name="Kim H.R."/>
            <person name="Rambo T."/>
            <person name="Currie J."/>
            <person name="Collura K."/>
            <person name="Luo M."/>
            <person name="Yang T."/>
            <person name="Ammiraju J.S.S."/>
            <person name="Engler F."/>
            <person name="Soderlund C."/>
            <person name="Wing R.A."/>
            <person name="Palmer L.E."/>
            <person name="de la Bastide M."/>
            <person name="Spiegel L."/>
            <person name="Nascimento L."/>
            <person name="Zutavern T."/>
            <person name="O'Shaughnessy A."/>
            <person name="Dike S."/>
            <person name="Dedhia N."/>
            <person name="Preston R."/>
            <person name="Balija V."/>
            <person name="McCombie W.R."/>
            <person name="Chow T."/>
            <person name="Chen H."/>
            <person name="Chung M."/>
            <person name="Chen C."/>
            <person name="Shaw J."/>
            <person name="Wu H."/>
            <person name="Hsiao K."/>
            <person name="Chao Y."/>
            <person name="Chu M."/>
            <person name="Cheng C."/>
            <person name="Hour A."/>
            <person name="Lee P."/>
            <person name="Lin S."/>
            <person name="Lin Y."/>
            <person name="Liou J."/>
            <person name="Liu S."/>
            <person name="Hsing Y."/>
            <person name="Raghuvanshi S."/>
            <person name="Mohanty A."/>
            <person name="Bharti A.K."/>
            <person name="Gaur A."/>
            <person name="Gupta V."/>
            <person name="Kumar D."/>
            <person name="Ravi V."/>
            <person name="Vij S."/>
            <person name="Kapur A."/>
            <person name="Khurana P."/>
            <person name="Khurana P."/>
            <person name="Khurana J.P."/>
            <person name="Tyagi A.K."/>
            <person name="Gaikwad K."/>
            <person name="Singh A."/>
            <person name="Dalal V."/>
            <person name="Srivastava S."/>
            <person name="Dixit A."/>
            <person name="Pal A.K."/>
            <person name="Ghazi I.A."/>
            <person name="Yadav M."/>
            <person name="Pandit A."/>
            <person name="Bhargava A."/>
            <person name="Sureshbabu K."/>
            <person name="Batra K."/>
            <person name="Sharma T.R."/>
            <person name="Mohapatra T."/>
            <person name="Singh N.K."/>
            <person name="Messing J."/>
            <person name="Nelson A.B."/>
            <person name="Fuks G."/>
            <person name="Kavchok S."/>
            <person name="Keizer G."/>
            <person name="Linton E."/>
            <person name="Llaca V."/>
            <person name="Song R."/>
            <person name="Tanyolac B."/>
            <person name="Young S."/>
            <person name="Ho-Il K."/>
            <person name="Hahn J.H."/>
            <person name="Sangsakoo G."/>
            <person name="Vanavichit A."/>
            <person name="de Mattos Luiz.A.T."/>
            <person name="Zimmer P.D."/>
            <person name="Malone G."/>
            <person name="Dellagostin O."/>
            <person name="de Oliveira A.C."/>
            <person name="Bevan M."/>
            <person name="Bancroft I."/>
            <person name="Minx P."/>
            <person name="Cordum H."/>
            <person name="Wilson R."/>
            <person name="Cheng Z."/>
            <person name="Jin W."/>
            <person name="Jiang J."/>
            <person name="Leong S.A."/>
            <person name="Iwama H."/>
            <person name="Gojobori T."/>
            <person name="Itoh T."/>
            <person name="Niimura Y."/>
            <person name="Fujii Y."/>
            <person name="Habara T."/>
            <person name="Sakai H."/>
            <person name="Sato Y."/>
            <person name="Wilson G."/>
            <person name="Kumar K."/>
            <person name="McCouch S."/>
            <person name="Juretic N."/>
            <person name="Hoen D."/>
            <person name="Wright S."/>
            <person name="Bruskiewich R."/>
            <person name="Bureau T."/>
            <person name="Miyao A."/>
            <person name="Hirochika H."/>
            <person name="Nishikawa T."/>
            <person name="Kadowaki K."/>
            <person name="Sugiura M."/>
            <person name="Burr B."/>
            <person name="Sasaki T."/>
        </authorList>
    </citation>
    <scope>NUCLEOTIDE SEQUENCE [LARGE SCALE GENOMIC DNA]</scope>
    <source>
        <strain evidence="2">cv. Nipponbare</strain>
    </source>
</reference>
<evidence type="ECO:0000313" key="2">
    <source>
        <dbReference type="Proteomes" id="UP000059680"/>
    </source>
</evidence>
<gene>
    <name evidence="1" type="ordered locus">Os03g0841850</name>
    <name evidence="1" type="ORF">OSNPB_030841850</name>
</gene>
<dbReference type="EMBL" id="AP014959">
    <property type="protein sequence ID" value="BAS87302.1"/>
    <property type="molecule type" value="Genomic_DNA"/>
</dbReference>
<proteinExistence type="predicted"/>
<dbReference type="Proteomes" id="UP000059680">
    <property type="component" value="Chromosome 3"/>
</dbReference>
<reference evidence="1 2" key="3">
    <citation type="journal article" date="2013" name="Rice">
        <title>Improvement of the Oryza sativa Nipponbare reference genome using next generation sequence and optical map data.</title>
        <authorList>
            <person name="Kawahara Y."/>
            <person name="de la Bastide M."/>
            <person name="Hamilton J.P."/>
            <person name="Kanamori H."/>
            <person name="McCombie W.R."/>
            <person name="Ouyang S."/>
            <person name="Schwartz D.C."/>
            <person name="Tanaka T."/>
            <person name="Wu J."/>
            <person name="Zhou S."/>
            <person name="Childs K.L."/>
            <person name="Davidson R.M."/>
            <person name="Lin H."/>
            <person name="Quesada-Ocampo L."/>
            <person name="Vaillancourt B."/>
            <person name="Sakai H."/>
            <person name="Lee S.S."/>
            <person name="Kim J."/>
            <person name="Numa H."/>
            <person name="Itoh T."/>
            <person name="Buell C.R."/>
            <person name="Matsumoto T."/>
        </authorList>
    </citation>
    <scope>NUCLEOTIDE SEQUENCE [LARGE SCALE GENOMIC DNA]</scope>
    <source>
        <strain evidence="2">cv. Nipponbare</strain>
    </source>
</reference>
<evidence type="ECO:0000313" key="1">
    <source>
        <dbReference type="EMBL" id="BAS87302.1"/>
    </source>
</evidence>